<name>A0A1G2MJI9_9BACT</name>
<dbReference type="InterPro" id="IPR046341">
    <property type="entry name" value="SET_dom_sf"/>
</dbReference>
<dbReference type="PANTHER" id="PTHR12197">
    <property type="entry name" value="HISTONE-LYSINE N-METHYLTRANSFERASE SMYD"/>
    <property type="match status" value="1"/>
</dbReference>
<dbReference type="PANTHER" id="PTHR12197:SF251">
    <property type="entry name" value="EG:BACR7C10.4 PROTEIN"/>
    <property type="match status" value="1"/>
</dbReference>
<dbReference type="Gene3D" id="2.170.270.10">
    <property type="entry name" value="SET domain"/>
    <property type="match status" value="1"/>
</dbReference>
<evidence type="ECO:0000259" key="1">
    <source>
        <dbReference type="PROSITE" id="PS50280"/>
    </source>
</evidence>
<dbReference type="InterPro" id="IPR001214">
    <property type="entry name" value="SET_dom"/>
</dbReference>
<comment type="caution">
    <text evidence="2">The sequence shown here is derived from an EMBL/GenBank/DDBJ whole genome shotgun (WGS) entry which is preliminary data.</text>
</comment>
<organism evidence="2 3">
    <name type="scientific">Candidatus Taylorbacteria bacterium RIFCSPHIGHO2_02_FULL_43_32b</name>
    <dbReference type="NCBI Taxonomy" id="1802306"/>
    <lineage>
        <taxon>Bacteria</taxon>
        <taxon>Candidatus Tayloriibacteriota</taxon>
    </lineage>
</organism>
<feature type="domain" description="SET" evidence="1">
    <location>
        <begin position="14"/>
        <end position="116"/>
    </location>
</feature>
<dbReference type="CDD" id="cd20071">
    <property type="entry name" value="SET_SMYD"/>
    <property type="match status" value="1"/>
</dbReference>
<evidence type="ECO:0000313" key="2">
    <source>
        <dbReference type="EMBL" id="OHA24085.1"/>
    </source>
</evidence>
<dbReference type="InterPro" id="IPR050869">
    <property type="entry name" value="H3K4_H4K5_MeTrfase"/>
</dbReference>
<accession>A0A1G2MJI9</accession>
<dbReference type="Proteomes" id="UP000177130">
    <property type="component" value="Unassembled WGS sequence"/>
</dbReference>
<dbReference type="SUPFAM" id="SSF82199">
    <property type="entry name" value="SET domain"/>
    <property type="match status" value="1"/>
</dbReference>
<dbReference type="STRING" id="1802306.A3C72_03045"/>
<dbReference type="PROSITE" id="PS50280">
    <property type="entry name" value="SET"/>
    <property type="match status" value="1"/>
</dbReference>
<dbReference type="SMART" id="SM00317">
    <property type="entry name" value="SET"/>
    <property type="match status" value="1"/>
</dbReference>
<evidence type="ECO:0000313" key="3">
    <source>
        <dbReference type="Proteomes" id="UP000177130"/>
    </source>
</evidence>
<dbReference type="Pfam" id="PF00856">
    <property type="entry name" value="SET"/>
    <property type="match status" value="1"/>
</dbReference>
<sequence>MKNDDVKYRMKEINGVIVGKSNGKGEGLFAARPFEAGEIILSYDNWKLKGKKHFPDGDEHVDYQGRGKYVSSNHPYSYTNHSCDPNSYIKFRTIASGTVFAQRDIKEGEEITYDYAFIDMDGFGLNTERNFKILSCHFSF</sequence>
<dbReference type="AlphaFoldDB" id="A0A1G2MJI9"/>
<gene>
    <name evidence="2" type="ORF">A3C72_03045</name>
</gene>
<proteinExistence type="predicted"/>
<dbReference type="EMBL" id="MHRK01000019">
    <property type="protein sequence ID" value="OHA24085.1"/>
    <property type="molecule type" value="Genomic_DNA"/>
</dbReference>
<reference evidence="2 3" key="1">
    <citation type="journal article" date="2016" name="Nat. Commun.">
        <title>Thousands of microbial genomes shed light on interconnected biogeochemical processes in an aquifer system.</title>
        <authorList>
            <person name="Anantharaman K."/>
            <person name="Brown C.T."/>
            <person name="Hug L.A."/>
            <person name="Sharon I."/>
            <person name="Castelle C.J."/>
            <person name="Probst A.J."/>
            <person name="Thomas B.C."/>
            <person name="Singh A."/>
            <person name="Wilkins M.J."/>
            <person name="Karaoz U."/>
            <person name="Brodie E.L."/>
            <person name="Williams K.H."/>
            <person name="Hubbard S.S."/>
            <person name="Banfield J.F."/>
        </authorList>
    </citation>
    <scope>NUCLEOTIDE SEQUENCE [LARGE SCALE GENOMIC DNA]</scope>
</reference>
<protein>
    <recommendedName>
        <fullName evidence="1">SET domain-containing protein</fullName>
    </recommendedName>
</protein>